<dbReference type="GO" id="GO:0006269">
    <property type="term" value="P:DNA replication, synthesis of primer"/>
    <property type="evidence" value="ECO:0007669"/>
    <property type="project" value="UniProtKB-KW"/>
</dbReference>
<dbReference type="NCBIfam" id="TIGR00335">
    <property type="entry name" value="primase_sml"/>
    <property type="match status" value="1"/>
</dbReference>
<dbReference type="GO" id="GO:0005658">
    <property type="term" value="C:alpha DNA polymerase:primase complex"/>
    <property type="evidence" value="ECO:0007669"/>
    <property type="project" value="UniProtKB-ARBA"/>
</dbReference>
<dbReference type="GO" id="GO:0046872">
    <property type="term" value="F:metal ion binding"/>
    <property type="evidence" value="ECO:0007669"/>
    <property type="project" value="UniProtKB-KW"/>
</dbReference>
<protein>
    <recommendedName>
        <fullName evidence="10">DNA primase</fullName>
        <ecNumber evidence="10">2.7.7.-</ecNumber>
    </recommendedName>
</protein>
<sequence length="403" mass="46687">MLAFYRRLYPFRSIFGWLNHEHAPTKLFTHREFAFTLQGDIYLRYNSFNTAEDLKKQVCQLNPTRFEIGPIYSARPRDKKTVRPTAFTPLLRELVFDIDMTDYDTIRTCCSGADICARCWVFISAAVRVIDEGIREQFGYKHLLWVYSGRRGIHLWISDKEAMELTDEQRRALVGWMMVIQGGKEMHKKVNVRIGSRPLPPSLQMSLSNLVDVFGDLILEDQDCFRSREGWEALLHLIPDNNVVETLRKQWEKDPDRSSSDKWGDLKSQVSALVKGTPKRAALKAAMEDIILQYTYPRLDAEVSKHRNHLLKAPFCIHPKTGRVCVPVDPKNIDNFKPEHVPTVGQLLRELDEVTATVQAEGAEHHSDWEKTSLKPYIDMLDAHVMALMEETRRAKRKTDMSW</sequence>
<dbReference type="Gene3D" id="3.90.920.10">
    <property type="entry name" value="DNA primase, PRIM domain"/>
    <property type="match status" value="1"/>
</dbReference>
<evidence type="ECO:0000256" key="7">
    <source>
        <dbReference type="ARBA" id="ARBA00022723"/>
    </source>
</evidence>
<evidence type="ECO:0000313" key="11">
    <source>
        <dbReference type="EMBL" id="EMD35633.1"/>
    </source>
</evidence>
<evidence type="ECO:0000256" key="4">
    <source>
        <dbReference type="ARBA" id="ARBA00022679"/>
    </source>
</evidence>
<keyword evidence="7" id="KW-0479">Metal-binding</keyword>
<dbReference type="InterPro" id="IPR014052">
    <property type="entry name" value="DNA_primase_ssu_euk/arc"/>
</dbReference>
<dbReference type="EMBL" id="KB445800">
    <property type="protein sequence ID" value="EMD35633.1"/>
    <property type="molecule type" value="Genomic_DNA"/>
</dbReference>
<organism evidence="11 12">
    <name type="scientific">Ceriporiopsis subvermispora (strain B)</name>
    <name type="common">White-rot fungus</name>
    <name type="synonym">Gelatoporia subvermispora</name>
    <dbReference type="NCBI Taxonomy" id="914234"/>
    <lineage>
        <taxon>Eukaryota</taxon>
        <taxon>Fungi</taxon>
        <taxon>Dikarya</taxon>
        <taxon>Basidiomycota</taxon>
        <taxon>Agaricomycotina</taxon>
        <taxon>Agaricomycetes</taxon>
        <taxon>Polyporales</taxon>
        <taxon>Gelatoporiaceae</taxon>
        <taxon>Gelatoporia</taxon>
    </lineage>
</organism>
<gene>
    <name evidence="11" type="ORF">CERSUDRAFT_139515</name>
</gene>
<keyword evidence="5" id="KW-0548">Nucleotidyltransferase</keyword>
<keyword evidence="9" id="KW-0804">Transcription</keyword>
<dbReference type="FunFam" id="3.90.920.10:FF:000003">
    <property type="entry name" value="DNA primase"/>
    <property type="match status" value="1"/>
</dbReference>
<dbReference type="OrthoDB" id="19606at2759"/>
<dbReference type="PANTHER" id="PTHR10536">
    <property type="entry name" value="DNA PRIMASE SMALL SUBUNIT"/>
    <property type="match status" value="1"/>
</dbReference>
<dbReference type="Proteomes" id="UP000016930">
    <property type="component" value="Unassembled WGS sequence"/>
</dbReference>
<keyword evidence="12" id="KW-1185">Reference proteome</keyword>
<keyword evidence="8" id="KW-0862">Zinc</keyword>
<evidence type="ECO:0000256" key="1">
    <source>
        <dbReference type="ARBA" id="ARBA00009762"/>
    </source>
</evidence>
<evidence type="ECO:0000256" key="3">
    <source>
        <dbReference type="ARBA" id="ARBA00022515"/>
    </source>
</evidence>
<keyword evidence="6 10" id="KW-0235">DNA replication</keyword>
<evidence type="ECO:0000256" key="2">
    <source>
        <dbReference type="ARBA" id="ARBA00022478"/>
    </source>
</evidence>
<evidence type="ECO:0000256" key="6">
    <source>
        <dbReference type="ARBA" id="ARBA00022705"/>
    </source>
</evidence>
<dbReference type="GO" id="GO:0003899">
    <property type="term" value="F:DNA-directed RNA polymerase activity"/>
    <property type="evidence" value="ECO:0007669"/>
    <property type="project" value="InterPro"/>
</dbReference>
<keyword evidence="3 10" id="KW-0639">Primosome</keyword>
<accession>M2QF01</accession>
<dbReference type="STRING" id="914234.M2QF01"/>
<dbReference type="HOGENOM" id="CLU_028288_1_0_1"/>
<evidence type="ECO:0000256" key="9">
    <source>
        <dbReference type="ARBA" id="ARBA00023163"/>
    </source>
</evidence>
<dbReference type="AlphaFoldDB" id="M2QF01"/>
<evidence type="ECO:0000256" key="5">
    <source>
        <dbReference type="ARBA" id="ARBA00022695"/>
    </source>
</evidence>
<dbReference type="SUPFAM" id="SSF56747">
    <property type="entry name" value="Prim-pol domain"/>
    <property type="match status" value="1"/>
</dbReference>
<dbReference type="InterPro" id="IPR002755">
    <property type="entry name" value="DNA_primase_S"/>
</dbReference>
<proteinExistence type="inferred from homology"/>
<evidence type="ECO:0000313" key="12">
    <source>
        <dbReference type="Proteomes" id="UP000016930"/>
    </source>
</evidence>
<reference evidence="11 12" key="1">
    <citation type="journal article" date="2012" name="Proc. Natl. Acad. Sci. U.S.A.">
        <title>Comparative genomics of Ceriporiopsis subvermispora and Phanerochaete chrysosporium provide insight into selective ligninolysis.</title>
        <authorList>
            <person name="Fernandez-Fueyo E."/>
            <person name="Ruiz-Duenas F.J."/>
            <person name="Ferreira P."/>
            <person name="Floudas D."/>
            <person name="Hibbett D.S."/>
            <person name="Canessa P."/>
            <person name="Larrondo L.F."/>
            <person name="James T.Y."/>
            <person name="Seelenfreund D."/>
            <person name="Lobos S."/>
            <person name="Polanco R."/>
            <person name="Tello M."/>
            <person name="Honda Y."/>
            <person name="Watanabe T."/>
            <person name="Watanabe T."/>
            <person name="Ryu J.S."/>
            <person name="Kubicek C.P."/>
            <person name="Schmoll M."/>
            <person name="Gaskell J."/>
            <person name="Hammel K.E."/>
            <person name="St John F.J."/>
            <person name="Vanden Wymelenberg A."/>
            <person name="Sabat G."/>
            <person name="Splinter BonDurant S."/>
            <person name="Syed K."/>
            <person name="Yadav J.S."/>
            <person name="Doddapaneni H."/>
            <person name="Subramanian V."/>
            <person name="Lavin J.L."/>
            <person name="Oguiza J.A."/>
            <person name="Perez G."/>
            <person name="Pisabarro A.G."/>
            <person name="Ramirez L."/>
            <person name="Santoyo F."/>
            <person name="Master E."/>
            <person name="Coutinho P.M."/>
            <person name="Henrissat B."/>
            <person name="Lombard V."/>
            <person name="Magnuson J.K."/>
            <person name="Kuees U."/>
            <person name="Hori C."/>
            <person name="Igarashi K."/>
            <person name="Samejima M."/>
            <person name="Held B.W."/>
            <person name="Barry K.W."/>
            <person name="LaButti K.M."/>
            <person name="Lapidus A."/>
            <person name="Lindquist E.A."/>
            <person name="Lucas S.M."/>
            <person name="Riley R."/>
            <person name="Salamov A.A."/>
            <person name="Hoffmeister D."/>
            <person name="Schwenk D."/>
            <person name="Hadar Y."/>
            <person name="Yarden O."/>
            <person name="de Vries R.P."/>
            <person name="Wiebenga A."/>
            <person name="Stenlid J."/>
            <person name="Eastwood D."/>
            <person name="Grigoriev I.V."/>
            <person name="Berka R.M."/>
            <person name="Blanchette R.A."/>
            <person name="Kersten P."/>
            <person name="Martinez A.T."/>
            <person name="Vicuna R."/>
            <person name="Cullen D."/>
        </authorList>
    </citation>
    <scope>NUCLEOTIDE SEQUENCE [LARGE SCALE GENOMIC DNA]</scope>
    <source>
        <strain evidence="11 12">B</strain>
    </source>
</reference>
<dbReference type="CDD" id="cd04860">
    <property type="entry name" value="AE_Prim_S"/>
    <property type="match status" value="1"/>
</dbReference>
<dbReference type="EC" id="2.7.7.-" evidence="10"/>
<comment type="similarity">
    <text evidence="1 10">Belongs to the eukaryotic-type primase small subunit family.</text>
</comment>
<evidence type="ECO:0000256" key="8">
    <source>
        <dbReference type="ARBA" id="ARBA00022833"/>
    </source>
</evidence>
<name>M2QF01_CERS8</name>
<keyword evidence="2 10" id="KW-0240">DNA-directed RNA polymerase</keyword>
<evidence type="ECO:0000256" key="10">
    <source>
        <dbReference type="RuleBase" id="RU003514"/>
    </source>
</evidence>
<keyword evidence="4 10" id="KW-0808">Transferase</keyword>
<dbReference type="Pfam" id="PF01896">
    <property type="entry name" value="DNA_primase_S"/>
    <property type="match status" value="1"/>
</dbReference>